<keyword evidence="2" id="KW-0472">Membrane</keyword>
<proteinExistence type="predicted"/>
<gene>
    <name evidence="3" type="ORF">JAAARDRAFT_295093</name>
</gene>
<evidence type="ECO:0000313" key="4">
    <source>
        <dbReference type="Proteomes" id="UP000027265"/>
    </source>
</evidence>
<dbReference type="AlphaFoldDB" id="A0A067PP26"/>
<dbReference type="InParanoid" id="A0A067PP26"/>
<sequence length="130" mass="14561">MHEVEPFVPPTATRREIPSLTSHNPLSSGGLGTHHTPRRFLDGSSISAFARILLFVVAGVLVSIGHHLFYHSNHTKFADGISTVASFIPTTSRVRRQRLHIRCQTQRRLDDIRLRALVQCFAFKSDLCSS</sequence>
<protein>
    <submittedName>
        <fullName evidence="3">Uncharacterized protein</fullName>
    </submittedName>
</protein>
<organism evidence="3 4">
    <name type="scientific">Jaapia argillacea MUCL 33604</name>
    <dbReference type="NCBI Taxonomy" id="933084"/>
    <lineage>
        <taxon>Eukaryota</taxon>
        <taxon>Fungi</taxon>
        <taxon>Dikarya</taxon>
        <taxon>Basidiomycota</taxon>
        <taxon>Agaricomycotina</taxon>
        <taxon>Agaricomycetes</taxon>
        <taxon>Agaricomycetidae</taxon>
        <taxon>Jaapiales</taxon>
        <taxon>Jaapiaceae</taxon>
        <taxon>Jaapia</taxon>
    </lineage>
</organism>
<dbReference type="EMBL" id="KL197721">
    <property type="protein sequence ID" value="KDQ56553.1"/>
    <property type="molecule type" value="Genomic_DNA"/>
</dbReference>
<feature type="region of interest" description="Disordered" evidence="1">
    <location>
        <begin position="1"/>
        <end position="33"/>
    </location>
</feature>
<dbReference type="Proteomes" id="UP000027265">
    <property type="component" value="Unassembled WGS sequence"/>
</dbReference>
<keyword evidence="2" id="KW-0812">Transmembrane</keyword>
<accession>A0A067PP26</accession>
<dbReference type="HOGENOM" id="CLU_1938473_0_0_1"/>
<name>A0A067PP26_9AGAM</name>
<reference evidence="4" key="1">
    <citation type="journal article" date="2014" name="Proc. Natl. Acad. Sci. U.S.A.">
        <title>Extensive sampling of basidiomycete genomes demonstrates inadequacy of the white-rot/brown-rot paradigm for wood decay fungi.</title>
        <authorList>
            <person name="Riley R."/>
            <person name="Salamov A.A."/>
            <person name="Brown D.W."/>
            <person name="Nagy L.G."/>
            <person name="Floudas D."/>
            <person name="Held B.W."/>
            <person name="Levasseur A."/>
            <person name="Lombard V."/>
            <person name="Morin E."/>
            <person name="Otillar R."/>
            <person name="Lindquist E.A."/>
            <person name="Sun H."/>
            <person name="LaButti K.M."/>
            <person name="Schmutz J."/>
            <person name="Jabbour D."/>
            <person name="Luo H."/>
            <person name="Baker S.E."/>
            <person name="Pisabarro A.G."/>
            <person name="Walton J.D."/>
            <person name="Blanchette R.A."/>
            <person name="Henrissat B."/>
            <person name="Martin F."/>
            <person name="Cullen D."/>
            <person name="Hibbett D.S."/>
            <person name="Grigoriev I.V."/>
        </authorList>
    </citation>
    <scope>NUCLEOTIDE SEQUENCE [LARGE SCALE GENOMIC DNA]</scope>
    <source>
        <strain evidence="4">MUCL 33604</strain>
    </source>
</reference>
<feature type="transmembrane region" description="Helical" evidence="2">
    <location>
        <begin position="48"/>
        <end position="69"/>
    </location>
</feature>
<keyword evidence="4" id="KW-1185">Reference proteome</keyword>
<evidence type="ECO:0000313" key="3">
    <source>
        <dbReference type="EMBL" id="KDQ56553.1"/>
    </source>
</evidence>
<keyword evidence="2" id="KW-1133">Transmembrane helix</keyword>
<evidence type="ECO:0000256" key="1">
    <source>
        <dbReference type="SAM" id="MobiDB-lite"/>
    </source>
</evidence>
<evidence type="ECO:0000256" key="2">
    <source>
        <dbReference type="SAM" id="Phobius"/>
    </source>
</evidence>